<feature type="domain" description="Ciliogenesis-associated TTC17-interacting protein N-terminal" evidence="1">
    <location>
        <begin position="3"/>
        <end position="147"/>
    </location>
</feature>
<evidence type="ECO:0000259" key="1">
    <source>
        <dbReference type="Pfam" id="PF21772"/>
    </source>
</evidence>
<evidence type="ECO:0000313" key="2">
    <source>
        <dbReference type="WBParaSite" id="SSLN_0001951801-mRNA-1"/>
    </source>
</evidence>
<dbReference type="WBParaSite" id="SSLN_0001951801-mRNA-1">
    <property type="protein sequence ID" value="SSLN_0001951801-mRNA-1"/>
    <property type="gene ID" value="SSLN_0001951801"/>
</dbReference>
<reference evidence="2" key="1">
    <citation type="submission" date="2016-06" db="UniProtKB">
        <authorList>
            <consortium name="WormBaseParasite"/>
        </authorList>
    </citation>
    <scope>IDENTIFICATION</scope>
</reference>
<organism evidence="2">
    <name type="scientific">Schistocephalus solidus</name>
    <name type="common">Tapeworm</name>
    <dbReference type="NCBI Taxonomy" id="70667"/>
    <lineage>
        <taxon>Eukaryota</taxon>
        <taxon>Metazoa</taxon>
        <taxon>Spiralia</taxon>
        <taxon>Lophotrochozoa</taxon>
        <taxon>Platyhelminthes</taxon>
        <taxon>Cestoda</taxon>
        <taxon>Eucestoda</taxon>
        <taxon>Diphyllobothriidea</taxon>
        <taxon>Diphyllobothriidae</taxon>
        <taxon>Schistocephalus</taxon>
    </lineage>
</organism>
<proteinExistence type="predicted"/>
<dbReference type="Pfam" id="PF21772">
    <property type="entry name" value="CATIP_N"/>
    <property type="match status" value="1"/>
</dbReference>
<name>A0A183TQQ6_SCHSO</name>
<accession>A0A183TQQ6</accession>
<protein>
    <submittedName>
        <fullName evidence="2">Histidine kinase</fullName>
    </submittedName>
</protein>
<sequence length="147" mass="16853">LSAELNFKLVVTSESYKETQKKPDGYSESLCNIREELNTFEIETTTKDNDRINRTTQVLKKDELPMFLSHGGSLVFQRLLITTITERSTEVCGLDNLGNLLEFTYDYLGEKITNFDDFQLSAFGIQISVSLPDGLKRTWQKYFTMDG</sequence>
<dbReference type="InterPro" id="IPR048777">
    <property type="entry name" value="CATIP_N"/>
</dbReference>
<dbReference type="AlphaFoldDB" id="A0A183TQQ6"/>